<reference evidence="14 15" key="1">
    <citation type="journal article" date="2019" name="Sci. Rep.">
        <title>Nanopore sequencing improves the draft genome of the human pathogenic amoeba Naegleria fowleri.</title>
        <authorList>
            <person name="Liechti N."/>
            <person name="Schurch N."/>
            <person name="Bruggmann R."/>
            <person name="Wittwer M."/>
        </authorList>
    </citation>
    <scope>NUCLEOTIDE SEQUENCE [LARGE SCALE GENOMIC DNA]</scope>
    <source>
        <strain evidence="14 15">ATCC 30894</strain>
    </source>
</reference>
<keyword evidence="15" id="KW-1185">Reference proteome</keyword>
<evidence type="ECO:0000256" key="5">
    <source>
        <dbReference type="ARBA" id="ARBA00022741"/>
    </source>
</evidence>
<dbReference type="SMART" id="SM00220">
    <property type="entry name" value="S_TKc"/>
    <property type="match status" value="1"/>
</dbReference>
<dbReference type="CDD" id="cd06609">
    <property type="entry name" value="STKc_MST3_like"/>
    <property type="match status" value="1"/>
</dbReference>
<evidence type="ECO:0000256" key="3">
    <source>
        <dbReference type="ARBA" id="ARBA00022527"/>
    </source>
</evidence>
<evidence type="ECO:0000256" key="2">
    <source>
        <dbReference type="ARBA" id="ARBA00012513"/>
    </source>
</evidence>
<evidence type="ECO:0000256" key="1">
    <source>
        <dbReference type="ARBA" id="ARBA00008874"/>
    </source>
</evidence>
<feature type="domain" description="Protein kinase" evidence="13">
    <location>
        <begin position="91"/>
        <end position="343"/>
    </location>
</feature>
<dbReference type="OMA" id="PMTINIK"/>
<dbReference type="AlphaFoldDB" id="A0A6A5BIQ9"/>
<feature type="coiled-coil region" evidence="11">
    <location>
        <begin position="560"/>
        <end position="587"/>
    </location>
</feature>
<feature type="compositionally biased region" description="Low complexity" evidence="12">
    <location>
        <begin position="371"/>
        <end position="384"/>
    </location>
</feature>
<dbReference type="EC" id="2.7.11.1" evidence="2"/>
<accession>A0A6A5BIQ9</accession>
<evidence type="ECO:0000256" key="10">
    <source>
        <dbReference type="PROSITE-ProRule" id="PRU10141"/>
    </source>
</evidence>
<keyword evidence="5 10" id="KW-0547">Nucleotide-binding</keyword>
<dbReference type="GeneID" id="68110333"/>
<dbReference type="FunFam" id="1.10.510.10:FF:000499">
    <property type="entry name" value="Serine/threonine-protein kinase KIC1"/>
    <property type="match status" value="1"/>
</dbReference>
<dbReference type="PROSITE" id="PS00108">
    <property type="entry name" value="PROTEIN_KINASE_ST"/>
    <property type="match status" value="1"/>
</dbReference>
<dbReference type="GO" id="GO:0005524">
    <property type="term" value="F:ATP binding"/>
    <property type="evidence" value="ECO:0007669"/>
    <property type="project" value="UniProtKB-UniRule"/>
</dbReference>
<evidence type="ECO:0000256" key="7">
    <source>
        <dbReference type="ARBA" id="ARBA00022840"/>
    </source>
</evidence>
<protein>
    <recommendedName>
        <fullName evidence="2">non-specific serine/threonine protein kinase</fullName>
        <ecNumber evidence="2">2.7.11.1</ecNumber>
    </recommendedName>
</protein>
<evidence type="ECO:0000313" key="15">
    <source>
        <dbReference type="Proteomes" id="UP000444721"/>
    </source>
</evidence>
<gene>
    <name evidence="14" type="ORF">FDP41_003115</name>
</gene>
<feature type="region of interest" description="Disordered" evidence="12">
    <location>
        <begin position="1"/>
        <end position="49"/>
    </location>
</feature>
<dbReference type="InterPro" id="IPR008271">
    <property type="entry name" value="Ser/Thr_kinase_AS"/>
</dbReference>
<dbReference type="PROSITE" id="PS50011">
    <property type="entry name" value="PROTEIN_KINASE_DOM"/>
    <property type="match status" value="1"/>
</dbReference>
<keyword evidence="4" id="KW-0808">Transferase</keyword>
<comment type="catalytic activity">
    <reaction evidence="9">
        <text>L-seryl-[protein] + ATP = O-phospho-L-seryl-[protein] + ADP + H(+)</text>
        <dbReference type="Rhea" id="RHEA:17989"/>
        <dbReference type="Rhea" id="RHEA-COMP:9863"/>
        <dbReference type="Rhea" id="RHEA-COMP:11604"/>
        <dbReference type="ChEBI" id="CHEBI:15378"/>
        <dbReference type="ChEBI" id="CHEBI:29999"/>
        <dbReference type="ChEBI" id="CHEBI:30616"/>
        <dbReference type="ChEBI" id="CHEBI:83421"/>
        <dbReference type="ChEBI" id="CHEBI:456216"/>
        <dbReference type="EC" id="2.7.11.1"/>
    </reaction>
</comment>
<dbReference type="InterPro" id="IPR000719">
    <property type="entry name" value="Prot_kinase_dom"/>
</dbReference>
<evidence type="ECO:0000256" key="11">
    <source>
        <dbReference type="SAM" id="Coils"/>
    </source>
</evidence>
<dbReference type="EMBL" id="VFQX01000033">
    <property type="protein sequence ID" value="KAF0977793.1"/>
    <property type="molecule type" value="Genomic_DNA"/>
</dbReference>
<feature type="binding site" evidence="10">
    <location>
        <position position="120"/>
    </location>
    <ligand>
        <name>ATP</name>
        <dbReference type="ChEBI" id="CHEBI:30616"/>
    </ligand>
</feature>
<dbReference type="InterPro" id="IPR050629">
    <property type="entry name" value="STE20/SPS1-PAK"/>
</dbReference>
<name>A0A6A5BIQ9_NAEFO</name>
<dbReference type="VEuPathDB" id="AmoebaDB:FDP41_003115"/>
<proteinExistence type="inferred from homology"/>
<dbReference type="PROSITE" id="PS00107">
    <property type="entry name" value="PROTEIN_KINASE_ATP"/>
    <property type="match status" value="1"/>
</dbReference>
<dbReference type="VEuPathDB" id="AmoebaDB:NfTy_059050"/>
<dbReference type="VEuPathDB" id="AmoebaDB:NF0030830"/>
<dbReference type="SUPFAM" id="SSF56112">
    <property type="entry name" value="Protein kinase-like (PK-like)"/>
    <property type="match status" value="1"/>
</dbReference>
<dbReference type="Pfam" id="PF00069">
    <property type="entry name" value="Pkinase"/>
    <property type="match status" value="1"/>
</dbReference>
<sequence>MPPSNQSLSSNVSGPTTESSSSTSVGIPIPQRSASHEQVVFSPSSTPPPISKLSITSSLSYQASSVPSPSGSIGYLSSSSREPFSPNYCDYQKLAKIGKGSFGEVFKARNKRTDVIVAIKSIDLEKSEDDIEVIQKEIHVLLQCSSPHVVSVYGSIVQDTKLLIVMEYLSGGSVLDLMKANGGKFEEKYIATIVREILYGLEYLHGIGLIHRDIKAANVLISDEGAVKLADLGVAGQLSSTVNKRHSFVGTPFWMAPEVIKQAGYTEKADIWSLGITAIEMAKGFPPYYGDDPMKSLFLIPKNEPPTLEGQFSKPFKEFVSLCLKKDPTERLSAKELLKHKFIKTAKKTRILIDLIEKKHLYESTKKDANSSFSTSGSDSYTSSNEDESESNSYWDFKSTVRRKKKNSVNTLTNIQIDFSKDCLDSSSMTGLEKTNDYINDASDGSPVDHNDEISSPSSSDNEYRTLKIISPRETNPLSQVEFIRKSTEPTHAAPLPSSNSENTEDASNTATPESLTPMTINIKEDRLEKDKQATMQHKENTLNKNIYMNIIEASLSGHVASTTQDLDKKLKQIEDLKQLFRDTESTIPGFAKMFVQGCVENHYNQMNCSISPLIMKKVTQPKTVCFSDEVTTDNAASSVQTASVQFKLANNLSRRWREQVIKQKSFL</sequence>
<evidence type="ECO:0000259" key="13">
    <source>
        <dbReference type="PROSITE" id="PS50011"/>
    </source>
</evidence>
<dbReference type="InterPro" id="IPR011009">
    <property type="entry name" value="Kinase-like_dom_sf"/>
</dbReference>
<dbReference type="RefSeq" id="XP_044562506.1">
    <property type="nucleotide sequence ID" value="XM_044706384.1"/>
</dbReference>
<evidence type="ECO:0000256" key="12">
    <source>
        <dbReference type="SAM" id="MobiDB-lite"/>
    </source>
</evidence>
<dbReference type="Proteomes" id="UP000444721">
    <property type="component" value="Unassembled WGS sequence"/>
</dbReference>
<dbReference type="GO" id="GO:0004674">
    <property type="term" value="F:protein serine/threonine kinase activity"/>
    <property type="evidence" value="ECO:0007669"/>
    <property type="project" value="UniProtKB-KW"/>
</dbReference>
<feature type="compositionally biased region" description="Low complexity" evidence="12">
    <location>
        <begin position="9"/>
        <end position="24"/>
    </location>
</feature>
<feature type="region of interest" description="Disordered" evidence="12">
    <location>
        <begin position="367"/>
        <end position="393"/>
    </location>
</feature>
<evidence type="ECO:0000313" key="14">
    <source>
        <dbReference type="EMBL" id="KAF0977793.1"/>
    </source>
</evidence>
<feature type="region of interest" description="Disordered" evidence="12">
    <location>
        <begin position="488"/>
        <end position="520"/>
    </location>
</feature>
<evidence type="ECO:0000256" key="9">
    <source>
        <dbReference type="ARBA" id="ARBA00048679"/>
    </source>
</evidence>
<organism evidence="14 15">
    <name type="scientific">Naegleria fowleri</name>
    <name type="common">Brain eating amoeba</name>
    <dbReference type="NCBI Taxonomy" id="5763"/>
    <lineage>
        <taxon>Eukaryota</taxon>
        <taxon>Discoba</taxon>
        <taxon>Heterolobosea</taxon>
        <taxon>Tetramitia</taxon>
        <taxon>Eutetramitia</taxon>
        <taxon>Vahlkampfiidae</taxon>
        <taxon>Naegleria</taxon>
    </lineage>
</organism>
<dbReference type="InterPro" id="IPR017441">
    <property type="entry name" value="Protein_kinase_ATP_BS"/>
</dbReference>
<evidence type="ECO:0000256" key="4">
    <source>
        <dbReference type="ARBA" id="ARBA00022679"/>
    </source>
</evidence>
<dbReference type="Gene3D" id="1.10.510.10">
    <property type="entry name" value="Transferase(Phosphotransferase) domain 1"/>
    <property type="match status" value="1"/>
</dbReference>
<dbReference type="OrthoDB" id="8693905at2759"/>
<feature type="compositionally biased region" description="Polar residues" evidence="12">
    <location>
        <begin position="497"/>
        <end position="520"/>
    </location>
</feature>
<dbReference type="GO" id="GO:0005737">
    <property type="term" value="C:cytoplasm"/>
    <property type="evidence" value="ECO:0007669"/>
    <property type="project" value="TreeGrafter"/>
</dbReference>
<dbReference type="VEuPathDB" id="AmoebaDB:NF0109260"/>
<evidence type="ECO:0000256" key="6">
    <source>
        <dbReference type="ARBA" id="ARBA00022777"/>
    </source>
</evidence>
<keyword evidence="7 10" id="KW-0067">ATP-binding</keyword>
<comment type="catalytic activity">
    <reaction evidence="8">
        <text>L-threonyl-[protein] + ATP = O-phospho-L-threonyl-[protein] + ADP + H(+)</text>
        <dbReference type="Rhea" id="RHEA:46608"/>
        <dbReference type="Rhea" id="RHEA-COMP:11060"/>
        <dbReference type="Rhea" id="RHEA-COMP:11605"/>
        <dbReference type="ChEBI" id="CHEBI:15378"/>
        <dbReference type="ChEBI" id="CHEBI:30013"/>
        <dbReference type="ChEBI" id="CHEBI:30616"/>
        <dbReference type="ChEBI" id="CHEBI:61977"/>
        <dbReference type="ChEBI" id="CHEBI:456216"/>
        <dbReference type="EC" id="2.7.11.1"/>
    </reaction>
</comment>
<evidence type="ECO:0000256" key="8">
    <source>
        <dbReference type="ARBA" id="ARBA00047899"/>
    </source>
</evidence>
<keyword evidence="11" id="KW-0175">Coiled coil</keyword>
<dbReference type="PANTHER" id="PTHR48012:SF10">
    <property type="entry name" value="FI20177P1"/>
    <property type="match status" value="1"/>
</dbReference>
<comment type="caution">
    <text evidence="14">The sequence shown here is derived from an EMBL/GenBank/DDBJ whole genome shotgun (WGS) entry which is preliminary data.</text>
</comment>
<keyword evidence="3" id="KW-0723">Serine/threonine-protein kinase</keyword>
<dbReference type="PANTHER" id="PTHR48012">
    <property type="entry name" value="STERILE20-LIKE KINASE, ISOFORM B-RELATED"/>
    <property type="match status" value="1"/>
</dbReference>
<keyword evidence="6" id="KW-0418">Kinase</keyword>
<comment type="similarity">
    <text evidence="1">Belongs to the protein kinase superfamily. STE Ser/Thr protein kinase family. STE20 subfamily.</text>
</comment>
<feature type="region of interest" description="Disordered" evidence="12">
    <location>
        <begin position="435"/>
        <end position="472"/>
    </location>
</feature>